<accession>A0ABQ8K5L3</accession>
<evidence type="ECO:0008006" key="3">
    <source>
        <dbReference type="Google" id="ProtNLM"/>
    </source>
</evidence>
<protein>
    <recommendedName>
        <fullName evidence="3">Reverse transcriptase zinc-binding domain-containing protein</fullName>
    </recommendedName>
</protein>
<dbReference type="EMBL" id="JADCUA010000022">
    <property type="protein sequence ID" value="KAH9832283.1"/>
    <property type="molecule type" value="Genomic_DNA"/>
</dbReference>
<name>A0ABQ8K5L3_9APHY</name>
<evidence type="ECO:0000313" key="2">
    <source>
        <dbReference type="Proteomes" id="UP000814176"/>
    </source>
</evidence>
<organism evidence="1 2">
    <name type="scientific">Rhodofomes roseus</name>
    <dbReference type="NCBI Taxonomy" id="34475"/>
    <lineage>
        <taxon>Eukaryota</taxon>
        <taxon>Fungi</taxon>
        <taxon>Dikarya</taxon>
        <taxon>Basidiomycota</taxon>
        <taxon>Agaricomycotina</taxon>
        <taxon>Agaricomycetes</taxon>
        <taxon>Polyporales</taxon>
        <taxon>Rhodofomes</taxon>
    </lineage>
</organism>
<dbReference type="Proteomes" id="UP000814176">
    <property type="component" value="Unassembled WGS sequence"/>
</dbReference>
<reference evidence="1 2" key="1">
    <citation type="journal article" date="2021" name="Environ. Microbiol.">
        <title>Gene family expansions and transcriptome signatures uncover fungal adaptations to wood decay.</title>
        <authorList>
            <person name="Hage H."/>
            <person name="Miyauchi S."/>
            <person name="Viragh M."/>
            <person name="Drula E."/>
            <person name="Min B."/>
            <person name="Chaduli D."/>
            <person name="Navarro D."/>
            <person name="Favel A."/>
            <person name="Norest M."/>
            <person name="Lesage-Meessen L."/>
            <person name="Balint B."/>
            <person name="Merenyi Z."/>
            <person name="de Eugenio L."/>
            <person name="Morin E."/>
            <person name="Martinez A.T."/>
            <person name="Baldrian P."/>
            <person name="Stursova M."/>
            <person name="Martinez M.J."/>
            <person name="Novotny C."/>
            <person name="Magnuson J.K."/>
            <person name="Spatafora J.W."/>
            <person name="Maurice S."/>
            <person name="Pangilinan J."/>
            <person name="Andreopoulos W."/>
            <person name="LaButti K."/>
            <person name="Hundley H."/>
            <person name="Na H."/>
            <person name="Kuo A."/>
            <person name="Barry K."/>
            <person name="Lipzen A."/>
            <person name="Henrissat B."/>
            <person name="Riley R."/>
            <person name="Ahrendt S."/>
            <person name="Nagy L.G."/>
            <person name="Grigoriev I.V."/>
            <person name="Martin F."/>
            <person name="Rosso M.N."/>
        </authorList>
    </citation>
    <scope>NUCLEOTIDE SEQUENCE [LARGE SCALE GENOMIC DNA]</scope>
    <source>
        <strain evidence="1 2">CIRM-BRFM 1785</strain>
    </source>
</reference>
<feature type="non-terminal residue" evidence="1">
    <location>
        <position position="1"/>
    </location>
</feature>
<evidence type="ECO:0000313" key="1">
    <source>
        <dbReference type="EMBL" id="KAH9832283.1"/>
    </source>
</evidence>
<keyword evidence="2" id="KW-1185">Reference proteome</keyword>
<dbReference type="GeneID" id="72009202"/>
<dbReference type="RefSeq" id="XP_047775302.1">
    <property type="nucleotide sequence ID" value="XM_047928470.1"/>
</dbReference>
<sequence>QLAPKDSPIHFICETDLLRDVLCKDLGASEDLDWLGFRNRRPLRTLVNILRQRCATTSFRKADSSDEWKSIVLGRSLTMKLAIEHGAITVQAQANPDFNLSGARLSKLSQRTAYRLIRRNRATATRTATERITLTTLEHINKLQKSAYQMSDLWRSIRRSDIRRPVSDFLWKCLHNAYRCGHFWARIPNYEDRATCTTCGVEDSMQHILSECRAPGQREAWKLTGQLWRRKQAVWTKPKLEDILSLGLRHWTSTNDKKRPFVERMWRIMISEVAYLIWCLRCERTIGHADDPSWNHSPKTIAARWEAMMNRRLHLDAAMSHRRFGRLALQKKVVLNTWCGTLRDEQALPDDWTVINRVLVGINPSKHERLPG</sequence>
<comment type="caution">
    <text evidence="1">The sequence shown here is derived from an EMBL/GenBank/DDBJ whole genome shotgun (WGS) entry which is preliminary data.</text>
</comment>
<gene>
    <name evidence="1" type="ORF">C8Q71DRAFT_880229</name>
</gene>
<proteinExistence type="predicted"/>